<keyword evidence="5" id="KW-1185">Reference proteome</keyword>
<comment type="caution">
    <text evidence="4">The sequence shown here is derived from an EMBL/GenBank/DDBJ whole genome shotgun (WGS) entry which is preliminary data.</text>
</comment>
<dbReference type="SUPFAM" id="SSF48403">
    <property type="entry name" value="Ankyrin repeat"/>
    <property type="match status" value="1"/>
</dbReference>
<sequence length="317" mass="36293">MESSSKKMAQEVEAVRRSSSKKMGQEVGAVRRYKETLENDWKASLGMFTDEIKENEEQPAEDLLESPVTKYNDTLLHVIAMHGSHDFFKKFLDLIPVRARRGILSVKNKNGDTALHLAAERGSLDICKLIIIAEEEEREGGGGSPSLVHIRNHRLETPLFLAALHGYKDAFNLLHNHSQRCKASGSSRSSGMPWRRERGETILHCTLEREHFDLAYEIVHLYEEEGIMVAVDEKGITPLHVLATKPSAFKSSTNFGFWRTLLYKCTIVEQLRKPDSHQKRGHTLEYSFKNLFIFYTLQFLFKKREEATHIIYTCALS</sequence>
<dbReference type="Pfam" id="PF12796">
    <property type="entry name" value="Ank_2"/>
    <property type="match status" value="1"/>
</dbReference>
<accession>A0ABU6VH03</accession>
<reference evidence="4 5" key="1">
    <citation type="journal article" date="2023" name="Plants (Basel)">
        <title>Bridging the Gap: Combining Genomics and Transcriptomics Approaches to Understand Stylosanthes scabra, an Orphan Legume from the Brazilian Caatinga.</title>
        <authorList>
            <person name="Ferreira-Neto J.R.C."/>
            <person name="da Silva M.D."/>
            <person name="Binneck E."/>
            <person name="de Melo N.F."/>
            <person name="da Silva R.H."/>
            <person name="de Melo A.L.T.M."/>
            <person name="Pandolfi V."/>
            <person name="Bustamante F.O."/>
            <person name="Brasileiro-Vidal A.C."/>
            <person name="Benko-Iseppon A.M."/>
        </authorList>
    </citation>
    <scope>NUCLEOTIDE SEQUENCE [LARGE SCALE GENOMIC DNA]</scope>
    <source>
        <tissue evidence="4">Leaves</tissue>
    </source>
</reference>
<dbReference type="InterPro" id="IPR036770">
    <property type="entry name" value="Ankyrin_rpt-contain_sf"/>
</dbReference>
<evidence type="ECO:0000313" key="5">
    <source>
        <dbReference type="Proteomes" id="UP001341840"/>
    </source>
</evidence>
<dbReference type="Proteomes" id="UP001341840">
    <property type="component" value="Unassembled WGS sequence"/>
</dbReference>
<evidence type="ECO:0000256" key="2">
    <source>
        <dbReference type="PROSITE-ProRule" id="PRU00023"/>
    </source>
</evidence>
<feature type="region of interest" description="Disordered" evidence="3">
    <location>
        <begin position="1"/>
        <end position="29"/>
    </location>
</feature>
<dbReference type="SMART" id="SM00248">
    <property type="entry name" value="ANK"/>
    <property type="match status" value="3"/>
</dbReference>
<comment type="subcellular location">
    <subcellularLocation>
        <location evidence="1">Cell membrane</location>
        <topology evidence="1">Peripheral membrane protein</topology>
        <orientation evidence="1">Cytoplasmic side</orientation>
    </subcellularLocation>
</comment>
<organism evidence="4 5">
    <name type="scientific">Stylosanthes scabra</name>
    <dbReference type="NCBI Taxonomy" id="79078"/>
    <lineage>
        <taxon>Eukaryota</taxon>
        <taxon>Viridiplantae</taxon>
        <taxon>Streptophyta</taxon>
        <taxon>Embryophyta</taxon>
        <taxon>Tracheophyta</taxon>
        <taxon>Spermatophyta</taxon>
        <taxon>Magnoliopsida</taxon>
        <taxon>eudicotyledons</taxon>
        <taxon>Gunneridae</taxon>
        <taxon>Pentapetalae</taxon>
        <taxon>rosids</taxon>
        <taxon>fabids</taxon>
        <taxon>Fabales</taxon>
        <taxon>Fabaceae</taxon>
        <taxon>Papilionoideae</taxon>
        <taxon>50 kb inversion clade</taxon>
        <taxon>dalbergioids sensu lato</taxon>
        <taxon>Dalbergieae</taxon>
        <taxon>Pterocarpus clade</taxon>
        <taxon>Stylosanthes</taxon>
    </lineage>
</organism>
<dbReference type="PANTHER" id="PTHR24121">
    <property type="entry name" value="NO MECHANORECEPTOR POTENTIAL C, ISOFORM D-RELATED"/>
    <property type="match status" value="1"/>
</dbReference>
<dbReference type="EMBL" id="JASCZI010151306">
    <property type="protein sequence ID" value="MED6171883.1"/>
    <property type="molecule type" value="Genomic_DNA"/>
</dbReference>
<evidence type="ECO:0000256" key="1">
    <source>
        <dbReference type="ARBA" id="ARBA00004413"/>
    </source>
</evidence>
<dbReference type="PROSITE" id="PS50088">
    <property type="entry name" value="ANK_REPEAT"/>
    <property type="match status" value="1"/>
</dbReference>
<protein>
    <submittedName>
        <fullName evidence="4">Uncharacterized protein</fullName>
    </submittedName>
</protein>
<gene>
    <name evidence="4" type="ORF">PIB30_044980</name>
</gene>
<dbReference type="PANTHER" id="PTHR24121:SF15">
    <property type="entry name" value="ANKYRIN REPEAT PROTEIN"/>
    <property type="match status" value="1"/>
</dbReference>
<dbReference type="InterPro" id="IPR002110">
    <property type="entry name" value="Ankyrin_rpt"/>
</dbReference>
<dbReference type="PROSITE" id="PS50297">
    <property type="entry name" value="ANK_REP_REGION"/>
    <property type="match status" value="1"/>
</dbReference>
<proteinExistence type="predicted"/>
<name>A0ABU6VH03_9FABA</name>
<keyword evidence="2" id="KW-0040">ANK repeat</keyword>
<feature type="repeat" description="ANK" evidence="2">
    <location>
        <begin position="110"/>
        <end position="131"/>
    </location>
</feature>
<dbReference type="Gene3D" id="1.25.40.20">
    <property type="entry name" value="Ankyrin repeat-containing domain"/>
    <property type="match status" value="1"/>
</dbReference>
<evidence type="ECO:0000256" key="3">
    <source>
        <dbReference type="SAM" id="MobiDB-lite"/>
    </source>
</evidence>
<feature type="compositionally biased region" description="Basic and acidic residues" evidence="3">
    <location>
        <begin position="1"/>
        <end position="16"/>
    </location>
</feature>
<evidence type="ECO:0000313" key="4">
    <source>
        <dbReference type="EMBL" id="MED6171883.1"/>
    </source>
</evidence>